<evidence type="ECO:0000313" key="3">
    <source>
        <dbReference type="Proteomes" id="UP000799757"/>
    </source>
</evidence>
<sequence length="383" mass="40624">PLQPAPQWASIASAGRAGQALRTAAPKPSRPIYIAGPLSHRGERKPVYKRSTAQAQASFSGRAPPAATEASPNLTVCRPGCPAHTAPGMQGLASRLSARTLPAPLVAVFVALVVVVVAAASARRDSAAASSPVTLARPSDMRPRRRKHAAASFWQGPAGVRVLWMGRIAIAPLAASPSGPRPRTPATALCPFSAIELHVQCALYVATLSGVLAGREPHQRLSMDTGHDAQHIPSQLDTSACCRVMNTVRRLRVHGRLTARRVVPVAPCFVLPRLPTHASLVATPREGGTVRDAEAVLPLRHVCISTSLTTLCFDDRIPVLEEPEFASEAWRRGPLVVEPVEVLTCSSMDRGTAAPSHGARRESARDEAIPPPMASRQDLGMHP</sequence>
<evidence type="ECO:0000313" key="2">
    <source>
        <dbReference type="EMBL" id="KAF2785881.1"/>
    </source>
</evidence>
<feature type="non-terminal residue" evidence="2">
    <location>
        <position position="1"/>
    </location>
</feature>
<accession>A0A6A6WPQ0</accession>
<feature type="region of interest" description="Disordered" evidence="1">
    <location>
        <begin position="347"/>
        <end position="383"/>
    </location>
</feature>
<gene>
    <name evidence="2" type="ORF">K505DRAFT_344287</name>
</gene>
<protein>
    <submittedName>
        <fullName evidence="2">Uncharacterized protein</fullName>
    </submittedName>
</protein>
<reference evidence="2" key="1">
    <citation type="journal article" date="2020" name="Stud. Mycol.">
        <title>101 Dothideomycetes genomes: a test case for predicting lifestyles and emergence of pathogens.</title>
        <authorList>
            <person name="Haridas S."/>
            <person name="Albert R."/>
            <person name="Binder M."/>
            <person name="Bloem J."/>
            <person name="Labutti K."/>
            <person name="Salamov A."/>
            <person name="Andreopoulos B."/>
            <person name="Baker S."/>
            <person name="Barry K."/>
            <person name="Bills G."/>
            <person name="Bluhm B."/>
            <person name="Cannon C."/>
            <person name="Castanera R."/>
            <person name="Culley D."/>
            <person name="Daum C."/>
            <person name="Ezra D."/>
            <person name="Gonzalez J."/>
            <person name="Henrissat B."/>
            <person name="Kuo A."/>
            <person name="Liang C."/>
            <person name="Lipzen A."/>
            <person name="Lutzoni F."/>
            <person name="Magnuson J."/>
            <person name="Mondo S."/>
            <person name="Nolan M."/>
            <person name="Ohm R."/>
            <person name="Pangilinan J."/>
            <person name="Park H.-J."/>
            <person name="Ramirez L."/>
            <person name="Alfaro M."/>
            <person name="Sun H."/>
            <person name="Tritt A."/>
            <person name="Yoshinaga Y."/>
            <person name="Zwiers L.-H."/>
            <person name="Turgeon B."/>
            <person name="Goodwin S."/>
            <person name="Spatafora J."/>
            <person name="Crous P."/>
            <person name="Grigoriev I."/>
        </authorList>
    </citation>
    <scope>NUCLEOTIDE SEQUENCE</scope>
    <source>
        <strain evidence="2">CBS 109.77</strain>
    </source>
</reference>
<feature type="compositionally biased region" description="Basic and acidic residues" evidence="1">
    <location>
        <begin position="359"/>
        <end position="368"/>
    </location>
</feature>
<feature type="region of interest" description="Disordered" evidence="1">
    <location>
        <begin position="13"/>
        <end position="72"/>
    </location>
</feature>
<dbReference type="Proteomes" id="UP000799757">
    <property type="component" value="Unassembled WGS sequence"/>
</dbReference>
<dbReference type="EMBL" id="MU002624">
    <property type="protein sequence ID" value="KAF2785881.1"/>
    <property type="molecule type" value="Genomic_DNA"/>
</dbReference>
<keyword evidence="3" id="KW-1185">Reference proteome</keyword>
<dbReference type="AlphaFoldDB" id="A0A6A6WPQ0"/>
<proteinExistence type="predicted"/>
<organism evidence="2 3">
    <name type="scientific">Melanomma pulvis-pyrius CBS 109.77</name>
    <dbReference type="NCBI Taxonomy" id="1314802"/>
    <lineage>
        <taxon>Eukaryota</taxon>
        <taxon>Fungi</taxon>
        <taxon>Dikarya</taxon>
        <taxon>Ascomycota</taxon>
        <taxon>Pezizomycotina</taxon>
        <taxon>Dothideomycetes</taxon>
        <taxon>Pleosporomycetidae</taxon>
        <taxon>Pleosporales</taxon>
        <taxon>Melanommataceae</taxon>
        <taxon>Melanomma</taxon>
    </lineage>
</organism>
<evidence type="ECO:0000256" key="1">
    <source>
        <dbReference type="SAM" id="MobiDB-lite"/>
    </source>
</evidence>
<name>A0A6A6WPQ0_9PLEO</name>